<dbReference type="RefSeq" id="WP_187016732.1">
    <property type="nucleotide sequence ID" value="NZ_JACRUK010000001.1"/>
</dbReference>
<dbReference type="Proteomes" id="UP000641454">
    <property type="component" value="Unassembled WGS sequence"/>
</dbReference>
<feature type="chain" id="PRO_5036841198" description="Lipoprotein" evidence="1">
    <location>
        <begin position="22"/>
        <end position="293"/>
    </location>
</feature>
<sequence>MKTKKLVIGLLFSVFTFTSCTQESTTNATDTKLTTNDVVETQTMDNAIDDISLIADDQYEATEGSTTGKSTNNYKSILPDCATISDLESTDLVRKITITFGTATTSCVFRGRTLKGQVILTRTKGTSFPKVMTVTYNDFYINENKLEGTLTWTRTMVGDGATLHPKTTYSTTDMSLTTTSGVYTRTGQLTREMTAGFSTRLISNDDVYAISGTVITTNPQKEVFTSLITTTTPLVYKAECSLLQIPKPYPVSGILKITKNNNYATIDYGTGDCDNIAMLSINGGTAAQITLGK</sequence>
<feature type="signal peptide" evidence="1">
    <location>
        <begin position="1"/>
        <end position="21"/>
    </location>
</feature>
<dbReference type="PROSITE" id="PS51257">
    <property type="entry name" value="PROKAR_LIPOPROTEIN"/>
    <property type="match status" value="1"/>
</dbReference>
<comment type="caution">
    <text evidence="2">The sequence shown here is derived from an EMBL/GenBank/DDBJ whole genome shotgun (WGS) entry which is preliminary data.</text>
</comment>
<evidence type="ECO:0000313" key="3">
    <source>
        <dbReference type="Proteomes" id="UP000641454"/>
    </source>
</evidence>
<dbReference type="EMBL" id="JACRUL010000001">
    <property type="protein sequence ID" value="MBC5843041.1"/>
    <property type="molecule type" value="Genomic_DNA"/>
</dbReference>
<accession>A0A923SE23</accession>
<organism evidence="2 3">
    <name type="scientific">Flavobacterium muglaense</name>
    <dbReference type="NCBI Taxonomy" id="2764716"/>
    <lineage>
        <taxon>Bacteria</taxon>
        <taxon>Pseudomonadati</taxon>
        <taxon>Bacteroidota</taxon>
        <taxon>Flavobacteriia</taxon>
        <taxon>Flavobacteriales</taxon>
        <taxon>Flavobacteriaceae</taxon>
        <taxon>Flavobacterium</taxon>
    </lineage>
</organism>
<proteinExistence type="predicted"/>
<gene>
    <name evidence="2" type="ORF">H8R25_01120</name>
</gene>
<reference evidence="2 3" key="1">
    <citation type="submission" date="2020-08" db="EMBL/GenBank/DDBJ databases">
        <title>Description of novel Flavobacterium F-392 isolate.</title>
        <authorList>
            <person name="Saticioglu I.B."/>
            <person name="Duman M."/>
            <person name="Altun S."/>
        </authorList>
    </citation>
    <scope>NUCLEOTIDE SEQUENCE [LARGE SCALE GENOMIC DNA]</scope>
    <source>
        <strain evidence="2 3">F-392</strain>
    </source>
</reference>
<keyword evidence="1" id="KW-0732">Signal</keyword>
<evidence type="ECO:0000313" key="2">
    <source>
        <dbReference type="EMBL" id="MBC5843041.1"/>
    </source>
</evidence>
<dbReference type="AlphaFoldDB" id="A0A923SE23"/>
<evidence type="ECO:0008006" key="4">
    <source>
        <dbReference type="Google" id="ProtNLM"/>
    </source>
</evidence>
<name>A0A923SE23_9FLAO</name>
<keyword evidence="3" id="KW-1185">Reference proteome</keyword>
<evidence type="ECO:0000256" key="1">
    <source>
        <dbReference type="SAM" id="SignalP"/>
    </source>
</evidence>
<protein>
    <recommendedName>
        <fullName evidence="4">Lipoprotein</fullName>
    </recommendedName>
</protein>